<dbReference type="Gene3D" id="3.30.70.260">
    <property type="match status" value="1"/>
</dbReference>
<dbReference type="PANTHER" id="PTHR42938:SF47">
    <property type="entry name" value="HYDROXYPYRUVATE REDUCTASE"/>
    <property type="match status" value="1"/>
</dbReference>
<comment type="pathway">
    <text evidence="2 9">Amino-acid biosynthesis; L-serine biosynthesis; L-serine from 3-phospho-D-glycerate: step 1/3.</text>
</comment>
<dbReference type="InterPro" id="IPR029009">
    <property type="entry name" value="ASB_dom_sf"/>
</dbReference>
<dbReference type="Proteomes" id="UP000066284">
    <property type="component" value="Chromosome 1"/>
</dbReference>
<dbReference type="InterPro" id="IPR006140">
    <property type="entry name" value="D-isomer_DH_NAD-bd"/>
</dbReference>
<dbReference type="UniPathway" id="UPA00135">
    <property type="reaction ID" value="UER00196"/>
</dbReference>
<dbReference type="PANTHER" id="PTHR42938">
    <property type="entry name" value="FORMATE DEHYDROGENASE 1"/>
    <property type="match status" value="1"/>
</dbReference>
<evidence type="ECO:0000259" key="10">
    <source>
        <dbReference type="PROSITE" id="PS51671"/>
    </source>
</evidence>
<keyword evidence="6 9" id="KW-0520">NAD</keyword>
<evidence type="ECO:0000256" key="9">
    <source>
        <dbReference type="RuleBase" id="RU363003"/>
    </source>
</evidence>
<sequence length="537" mass="57332">MGKNGAGAAAMKILVSDSLSKQGVELLEKAGFAVTVRSKMPKEELYAEIKDADGLIVRSGTKVTADLIAAAEKLKVVGRAGSGLDNVDIPAATRRGVVVMNTPGGNTVTTAEHTMALIFAACRKIPQATASVKQGKWEKDKFMGIELYNKTLGIVGIGQIGGYLAKLAQGASMNVIAYDPYLAPDRAEKMGVGLVELAELFRRADIISVHTPLTPETRSLINANVIETMKPGVVLINCARGGIINEADLYEALKTKRVAAAAFDVFEEEPVKPDNPLLTLDNFICTPHIGAQTTEAQENVAVAIAEQIVDYFTKGVAKGAVNIPSVAPELLPRLQPFLILAERLGSLQTQLSHGAIERVTVEYSGEVASLSVAPLTIAVLKGLLTPILEHPVNYVNAPIVAKERGIEVKEVRISDAGDFTSLIRVRVESGRASHQVAGTLYHKKEARVVEIDQFKVEMVPEGHMLFIHNMDRPGVIGMVGKVLGDNGINIVRMQCALEKRGGDALLIIAADTEFPTAVLDEIKSSSNILSVNVANLG</sequence>
<dbReference type="PROSITE" id="PS51671">
    <property type="entry name" value="ACT"/>
    <property type="match status" value="1"/>
</dbReference>
<dbReference type="Pfam" id="PF19304">
    <property type="entry name" value="PGDH_inter"/>
    <property type="match status" value="1"/>
</dbReference>
<evidence type="ECO:0000256" key="5">
    <source>
        <dbReference type="ARBA" id="ARBA00023002"/>
    </source>
</evidence>
<keyword evidence="5 9" id="KW-0560">Oxidoreductase</keyword>
<dbReference type="CDD" id="cd12173">
    <property type="entry name" value="PGDH_4"/>
    <property type="match status" value="1"/>
</dbReference>
<dbReference type="PROSITE" id="PS00671">
    <property type="entry name" value="D_2_HYDROXYACID_DH_3"/>
    <property type="match status" value="1"/>
</dbReference>
<dbReference type="InterPro" id="IPR029753">
    <property type="entry name" value="D-isomer_DH_CS"/>
</dbReference>
<keyword evidence="12" id="KW-1185">Reference proteome</keyword>
<dbReference type="InterPro" id="IPR006236">
    <property type="entry name" value="PGDH"/>
</dbReference>
<dbReference type="STRING" id="1715989.NITINOP_2643"/>
<dbReference type="InterPro" id="IPR029752">
    <property type="entry name" value="D-isomer_DH_CS1"/>
</dbReference>
<dbReference type="GO" id="GO:0051287">
    <property type="term" value="F:NAD binding"/>
    <property type="evidence" value="ECO:0007669"/>
    <property type="project" value="UniProtKB-UniRule"/>
</dbReference>
<dbReference type="FunFam" id="3.40.50.720:FF:000021">
    <property type="entry name" value="D-3-phosphoglycerate dehydrogenase"/>
    <property type="match status" value="1"/>
</dbReference>
<dbReference type="Pfam" id="PF01842">
    <property type="entry name" value="ACT"/>
    <property type="match status" value="1"/>
</dbReference>
<evidence type="ECO:0000256" key="3">
    <source>
        <dbReference type="ARBA" id="ARBA00005854"/>
    </source>
</evidence>
<comment type="catalytic activity">
    <reaction evidence="8 9">
        <text>(2R)-3-phosphoglycerate + NAD(+) = 3-phosphooxypyruvate + NADH + H(+)</text>
        <dbReference type="Rhea" id="RHEA:12641"/>
        <dbReference type="ChEBI" id="CHEBI:15378"/>
        <dbReference type="ChEBI" id="CHEBI:18110"/>
        <dbReference type="ChEBI" id="CHEBI:57540"/>
        <dbReference type="ChEBI" id="CHEBI:57945"/>
        <dbReference type="ChEBI" id="CHEBI:58272"/>
        <dbReference type="EC" id="1.1.1.95"/>
    </reaction>
</comment>
<dbReference type="NCBIfam" id="TIGR01327">
    <property type="entry name" value="PGDH"/>
    <property type="match status" value="1"/>
</dbReference>
<dbReference type="EC" id="1.1.1.95" evidence="9"/>
<evidence type="ECO:0000256" key="1">
    <source>
        <dbReference type="ARBA" id="ARBA00003800"/>
    </source>
</evidence>
<keyword evidence="9" id="KW-0718">Serine biosynthesis</keyword>
<comment type="function">
    <text evidence="1">Catalyzes the reversible oxidation of 3-phospho-D-glycerate to 3-phosphonooxypyruvate, the first step of the phosphorylated L-serine biosynthesis pathway. Also catalyzes the reversible oxidation of 2-hydroxyglutarate to 2-oxoglutarate.</text>
</comment>
<dbReference type="RefSeq" id="WP_231908665.1">
    <property type="nucleotide sequence ID" value="NZ_LN885086.1"/>
</dbReference>
<dbReference type="Gene3D" id="3.40.50.720">
    <property type="entry name" value="NAD(P)-binding Rossmann-like Domain"/>
    <property type="match status" value="2"/>
</dbReference>
<dbReference type="SUPFAM" id="SSF52283">
    <property type="entry name" value="Formate/glycerate dehydrogenase catalytic domain-like"/>
    <property type="match status" value="1"/>
</dbReference>
<evidence type="ECO:0000256" key="6">
    <source>
        <dbReference type="ARBA" id="ARBA00023027"/>
    </source>
</evidence>
<dbReference type="SUPFAM" id="SSF51735">
    <property type="entry name" value="NAD(P)-binding Rossmann-fold domains"/>
    <property type="match status" value="1"/>
</dbReference>
<name>A0A0S4KUY6_9BACT</name>
<dbReference type="InterPro" id="IPR045626">
    <property type="entry name" value="PGDH_ASB_dom"/>
</dbReference>
<dbReference type="SUPFAM" id="SSF55021">
    <property type="entry name" value="ACT-like"/>
    <property type="match status" value="1"/>
</dbReference>
<keyword evidence="9" id="KW-0028">Amino-acid biosynthesis</keyword>
<feature type="domain" description="ACT" evidence="10">
    <location>
        <begin position="464"/>
        <end position="537"/>
    </location>
</feature>
<dbReference type="CDD" id="cd04902">
    <property type="entry name" value="ACT_3PGDH-xct"/>
    <property type="match status" value="1"/>
</dbReference>
<evidence type="ECO:0000313" key="12">
    <source>
        <dbReference type="Proteomes" id="UP000066284"/>
    </source>
</evidence>
<comment type="catalytic activity">
    <reaction evidence="7">
        <text>(R)-2-hydroxyglutarate + NAD(+) = 2-oxoglutarate + NADH + H(+)</text>
        <dbReference type="Rhea" id="RHEA:49612"/>
        <dbReference type="ChEBI" id="CHEBI:15378"/>
        <dbReference type="ChEBI" id="CHEBI:15801"/>
        <dbReference type="ChEBI" id="CHEBI:16810"/>
        <dbReference type="ChEBI" id="CHEBI:57540"/>
        <dbReference type="ChEBI" id="CHEBI:57945"/>
        <dbReference type="EC" id="1.1.1.399"/>
    </reaction>
</comment>
<protein>
    <recommendedName>
        <fullName evidence="4 9">D-3-phosphoglycerate dehydrogenase</fullName>
        <ecNumber evidence="9">1.1.1.95</ecNumber>
    </recommendedName>
</protein>
<dbReference type="Pfam" id="PF02826">
    <property type="entry name" value="2-Hacid_dh_C"/>
    <property type="match status" value="1"/>
</dbReference>
<dbReference type="AlphaFoldDB" id="A0A0S4KUY6"/>
<accession>A0A0S4KUY6</accession>
<dbReference type="InterPro" id="IPR045865">
    <property type="entry name" value="ACT-like_dom_sf"/>
</dbReference>
<dbReference type="PROSITE" id="PS00065">
    <property type="entry name" value="D_2_HYDROXYACID_DH_1"/>
    <property type="match status" value="1"/>
</dbReference>
<comment type="similarity">
    <text evidence="3 9">Belongs to the D-isomer specific 2-hydroxyacid dehydrogenase family.</text>
</comment>
<dbReference type="Pfam" id="PF00389">
    <property type="entry name" value="2-Hacid_dh"/>
    <property type="match status" value="1"/>
</dbReference>
<dbReference type="KEGG" id="nio:NITINOP_2643"/>
<evidence type="ECO:0000256" key="8">
    <source>
        <dbReference type="ARBA" id="ARBA00048731"/>
    </source>
</evidence>
<dbReference type="PROSITE" id="PS00670">
    <property type="entry name" value="D_2_HYDROXYACID_DH_2"/>
    <property type="match status" value="1"/>
</dbReference>
<dbReference type="InterPro" id="IPR006139">
    <property type="entry name" value="D-isomer_2_OHA_DH_cat_dom"/>
</dbReference>
<evidence type="ECO:0000256" key="2">
    <source>
        <dbReference type="ARBA" id="ARBA00005216"/>
    </source>
</evidence>
<evidence type="ECO:0000313" key="11">
    <source>
        <dbReference type="EMBL" id="CUQ67615.1"/>
    </source>
</evidence>
<dbReference type="SUPFAM" id="SSF143548">
    <property type="entry name" value="Serine metabolism enzymes domain"/>
    <property type="match status" value="1"/>
</dbReference>
<reference evidence="12" key="1">
    <citation type="submission" date="2015-09" db="EMBL/GenBank/DDBJ databases">
        <authorList>
            <person name="Daims H."/>
        </authorList>
    </citation>
    <scope>NUCLEOTIDE SEQUENCE [LARGE SCALE GENOMIC DNA]</scope>
</reference>
<dbReference type="InterPro" id="IPR036291">
    <property type="entry name" value="NAD(P)-bd_dom_sf"/>
</dbReference>
<organism evidence="11 12">
    <name type="scientific">Candidatus Nitrospira inopinata</name>
    <dbReference type="NCBI Taxonomy" id="1715989"/>
    <lineage>
        <taxon>Bacteria</taxon>
        <taxon>Pseudomonadati</taxon>
        <taxon>Nitrospirota</taxon>
        <taxon>Nitrospiria</taxon>
        <taxon>Nitrospirales</taxon>
        <taxon>Nitrospiraceae</taxon>
        <taxon>Nitrospira</taxon>
    </lineage>
</organism>
<dbReference type="Gene3D" id="3.30.1330.90">
    <property type="entry name" value="D-3-phosphoglycerate dehydrogenase, domain 3"/>
    <property type="match status" value="1"/>
</dbReference>
<dbReference type="InterPro" id="IPR002912">
    <property type="entry name" value="ACT_dom"/>
</dbReference>
<evidence type="ECO:0000256" key="7">
    <source>
        <dbReference type="ARBA" id="ARBA00048126"/>
    </source>
</evidence>
<proteinExistence type="inferred from homology"/>
<dbReference type="EMBL" id="LN885086">
    <property type="protein sequence ID" value="CUQ67615.1"/>
    <property type="molecule type" value="Genomic_DNA"/>
</dbReference>
<gene>
    <name evidence="11" type="primary">serA</name>
    <name evidence="11" type="ORF">NITINOP_2643</name>
</gene>
<dbReference type="FunFam" id="3.30.1330.90:FF:000003">
    <property type="entry name" value="D-3-phosphoglycerate dehydrogenase"/>
    <property type="match status" value="1"/>
</dbReference>
<dbReference type="GO" id="GO:0004617">
    <property type="term" value="F:phosphoglycerate dehydrogenase activity"/>
    <property type="evidence" value="ECO:0007669"/>
    <property type="project" value="UniProtKB-UniRule"/>
</dbReference>
<dbReference type="GO" id="GO:0006564">
    <property type="term" value="P:L-serine biosynthetic process"/>
    <property type="evidence" value="ECO:0007669"/>
    <property type="project" value="UniProtKB-UniRule"/>
</dbReference>
<evidence type="ECO:0000256" key="4">
    <source>
        <dbReference type="ARBA" id="ARBA00021582"/>
    </source>
</evidence>